<protein>
    <submittedName>
        <fullName evidence="2">Uncharacterized protein</fullName>
    </submittedName>
</protein>
<dbReference type="EMBL" id="FOAZ01000002">
    <property type="protein sequence ID" value="SEK44360.1"/>
    <property type="molecule type" value="Genomic_DNA"/>
</dbReference>
<reference evidence="3" key="1">
    <citation type="submission" date="2016-10" db="EMBL/GenBank/DDBJ databases">
        <authorList>
            <person name="Varghese N."/>
        </authorList>
    </citation>
    <scope>NUCLEOTIDE SEQUENCE [LARGE SCALE GENOMIC DNA]</scope>
    <source>
        <strain evidence="3">DSM 45096 / BCRC 16803 / CGMCC 4.1857 / CIP 109030 / JCM 12277 / KCTC 19219 / NBRC 100920 / 33214</strain>
    </source>
</reference>
<accession>A0A1H7H5T4</accession>
<name>A0A1H7H5T4_STRJI</name>
<evidence type="ECO:0000313" key="3">
    <source>
        <dbReference type="Proteomes" id="UP000183015"/>
    </source>
</evidence>
<dbReference type="AlphaFoldDB" id="A0A1H7H5T4"/>
<organism evidence="2 3">
    <name type="scientific">Streptacidiphilus jiangxiensis</name>
    <dbReference type="NCBI Taxonomy" id="235985"/>
    <lineage>
        <taxon>Bacteria</taxon>
        <taxon>Bacillati</taxon>
        <taxon>Actinomycetota</taxon>
        <taxon>Actinomycetes</taxon>
        <taxon>Kitasatosporales</taxon>
        <taxon>Streptomycetaceae</taxon>
        <taxon>Streptacidiphilus</taxon>
    </lineage>
</organism>
<evidence type="ECO:0000256" key="1">
    <source>
        <dbReference type="SAM" id="MobiDB-lite"/>
    </source>
</evidence>
<proteinExistence type="predicted"/>
<evidence type="ECO:0000313" key="2">
    <source>
        <dbReference type="EMBL" id="SEK44360.1"/>
    </source>
</evidence>
<feature type="region of interest" description="Disordered" evidence="1">
    <location>
        <begin position="364"/>
        <end position="394"/>
    </location>
</feature>
<gene>
    <name evidence="2" type="ORF">SAMN05414137_10246</name>
</gene>
<keyword evidence="3" id="KW-1185">Reference proteome</keyword>
<sequence>MLPEIASRIPLVRRSKAPGLPLQRRFDELSALTVPPAGASHQDQVARACGVLNFAALIASDTGMPDLAAQLCWEQHQVFAEAGMLSGEIAVYALMPLVNIARLLTREGDGEAAYDVLHRLHAAALRRSTVDICGHVVDLSTLTNDPEDHARICKELWISVLIDGARALASLGRWTEAAEAMAAHRGIGDRLLDGRQIKIMSLMEQGRPDQACALIDSTTTTEEWEVAVAGLLRYYCRPADARVRLGLPAAVRNVISLISTADAGVAVFQARAGLTALDLLDGTQDHHAAQLCTAIAEIGTTDAYAAREILGHRGVRSTLSGEQLSTLQEVLDVSGLGAGSLKPAHGLALDTAVHAGIEGLRELLGGSTPSGTSEDGAETAVRGEDDAVEDGGGVTCKEQHQVGDFIGGCRASERDA</sequence>
<dbReference type="Proteomes" id="UP000183015">
    <property type="component" value="Unassembled WGS sequence"/>
</dbReference>
<dbReference type="STRING" id="235985.SAMN05414137_10246"/>